<dbReference type="InterPro" id="IPR036497">
    <property type="entry name" value="GLTP_sf"/>
</dbReference>
<accession>A0A0B7BFH2</accession>
<feature type="compositionally biased region" description="Low complexity" evidence="1">
    <location>
        <begin position="215"/>
        <end position="235"/>
    </location>
</feature>
<keyword evidence="2" id="KW-0732">Signal</keyword>
<evidence type="ECO:0000313" key="4">
    <source>
        <dbReference type="EMBL" id="CEK91632.1"/>
    </source>
</evidence>
<reference evidence="4" key="1">
    <citation type="submission" date="2014-12" db="EMBL/GenBank/DDBJ databases">
        <title>Insight into the proteome of Arion vulgaris.</title>
        <authorList>
            <person name="Aradska J."/>
            <person name="Bulat T."/>
            <person name="Smidak R."/>
            <person name="Sarate P."/>
            <person name="Gangsoo J."/>
            <person name="Sialana F."/>
            <person name="Bilban M."/>
            <person name="Lubec G."/>
        </authorList>
    </citation>
    <scope>NUCLEOTIDE SEQUENCE</scope>
    <source>
        <tissue evidence="4">Skin</tissue>
    </source>
</reference>
<dbReference type="Gene3D" id="1.10.3520.10">
    <property type="entry name" value="Glycolipid transfer protein"/>
    <property type="match status" value="1"/>
</dbReference>
<protein>
    <recommendedName>
        <fullName evidence="3">Glycolipid transfer protein domain-containing protein</fullName>
    </recommendedName>
</protein>
<dbReference type="GO" id="GO:0005829">
    <property type="term" value="C:cytosol"/>
    <property type="evidence" value="ECO:0007669"/>
    <property type="project" value="TreeGrafter"/>
</dbReference>
<sequence>MLLQTVSLLLCLALLQFKMVDSVSTIRNNSRSIIPKSERLPKNKFGTVVPRKPKARYRISLQLPDIKMNNLLTDKNSSMHKEMTRTLTNDIQQLFANTMGDQRVYNMQFRAYNGRQKVSGTFNEQDGWQKELPMSVNSAEFKPSSFLLRTMPPFQSSSPLMSKHKERLETSTSSSVAVTSSRVRLVSMPSYSSPKWSFHKRKSTEVNTHITRRQTSSTTALTTSPTTSSSPATTTNRSIPSSHGNNTFDVERVTRLFKECYTAPGSRSYVILIESYLEAYSELLSIFKLIGPAFTFVGNDAMERLKTLTRLRKEDMDVNQDNYLTFQSMFAYEYSPQGAKAKKEGVSTNILIHKTLKLISGIIKVATVTNNQTSLGFQVRELYSKILAPHHEWYMRAAVNLGLLSSFPSRDTFLARMGMTDSPEHRQAFADLTSVIDAVYDDVDNLYVHYTK</sequence>
<dbReference type="SUPFAM" id="SSF110004">
    <property type="entry name" value="Glycolipid transfer protein, GLTP"/>
    <property type="match status" value="1"/>
</dbReference>
<dbReference type="InterPro" id="IPR014830">
    <property type="entry name" value="Glycolipid_transfer_prot_dom"/>
</dbReference>
<feature type="compositionally biased region" description="Polar residues" evidence="1">
    <location>
        <begin position="236"/>
        <end position="246"/>
    </location>
</feature>
<organism evidence="4">
    <name type="scientific">Arion vulgaris</name>
    <dbReference type="NCBI Taxonomy" id="1028688"/>
    <lineage>
        <taxon>Eukaryota</taxon>
        <taxon>Metazoa</taxon>
        <taxon>Spiralia</taxon>
        <taxon>Lophotrochozoa</taxon>
        <taxon>Mollusca</taxon>
        <taxon>Gastropoda</taxon>
        <taxon>Heterobranchia</taxon>
        <taxon>Euthyneura</taxon>
        <taxon>Panpulmonata</taxon>
        <taxon>Eupulmonata</taxon>
        <taxon>Stylommatophora</taxon>
        <taxon>Helicina</taxon>
        <taxon>Arionoidea</taxon>
        <taxon>Arionidae</taxon>
        <taxon>Arion</taxon>
    </lineage>
</organism>
<dbReference type="GO" id="GO:1902388">
    <property type="term" value="F:ceramide 1-phosphate transfer activity"/>
    <property type="evidence" value="ECO:0007669"/>
    <property type="project" value="TreeGrafter"/>
</dbReference>
<dbReference type="PANTHER" id="PTHR10219">
    <property type="entry name" value="GLYCOLIPID TRANSFER PROTEIN-RELATED"/>
    <property type="match status" value="1"/>
</dbReference>
<evidence type="ECO:0000256" key="2">
    <source>
        <dbReference type="SAM" id="SignalP"/>
    </source>
</evidence>
<dbReference type="GO" id="GO:1902387">
    <property type="term" value="F:ceramide 1-phosphate binding"/>
    <property type="evidence" value="ECO:0007669"/>
    <property type="project" value="TreeGrafter"/>
</dbReference>
<gene>
    <name evidence="4" type="primary">ORF183892</name>
</gene>
<dbReference type="AlphaFoldDB" id="A0A0B7BFH2"/>
<evidence type="ECO:0000256" key="1">
    <source>
        <dbReference type="SAM" id="MobiDB-lite"/>
    </source>
</evidence>
<dbReference type="EMBL" id="HACG01044767">
    <property type="protein sequence ID" value="CEK91632.1"/>
    <property type="molecule type" value="Transcribed_RNA"/>
</dbReference>
<feature type="region of interest" description="Disordered" evidence="1">
    <location>
        <begin position="154"/>
        <end position="175"/>
    </location>
</feature>
<feature type="domain" description="Glycolipid transfer protein" evidence="3">
    <location>
        <begin position="272"/>
        <end position="418"/>
    </location>
</feature>
<dbReference type="GO" id="GO:0016020">
    <property type="term" value="C:membrane"/>
    <property type="evidence" value="ECO:0007669"/>
    <property type="project" value="TreeGrafter"/>
</dbReference>
<dbReference type="PANTHER" id="PTHR10219:SF43">
    <property type="entry name" value="GLYCOLIPID TRANSFER PROTEIN DOMAIN-CONTAINING PROTEIN"/>
    <property type="match status" value="1"/>
</dbReference>
<feature type="chain" id="PRO_5002112110" description="Glycolipid transfer protein domain-containing protein" evidence="2">
    <location>
        <begin position="23"/>
        <end position="452"/>
    </location>
</feature>
<evidence type="ECO:0000259" key="3">
    <source>
        <dbReference type="Pfam" id="PF08718"/>
    </source>
</evidence>
<feature type="signal peptide" evidence="2">
    <location>
        <begin position="1"/>
        <end position="22"/>
    </location>
</feature>
<dbReference type="Pfam" id="PF08718">
    <property type="entry name" value="GLTP"/>
    <property type="match status" value="1"/>
</dbReference>
<name>A0A0B7BFH2_9EUPU</name>
<proteinExistence type="predicted"/>
<feature type="region of interest" description="Disordered" evidence="1">
    <location>
        <begin position="203"/>
        <end position="246"/>
    </location>
</feature>